<dbReference type="Pfam" id="PF04021">
    <property type="entry name" value="Class_IIIsignal"/>
    <property type="match status" value="1"/>
</dbReference>
<dbReference type="STRING" id="445932.Emin_1210"/>
<evidence type="ECO:0008006" key="4">
    <source>
        <dbReference type="Google" id="ProtNLM"/>
    </source>
</evidence>
<dbReference type="AlphaFoldDB" id="B2KE14"/>
<feature type="transmembrane region" description="Helical" evidence="1">
    <location>
        <begin position="25"/>
        <end position="47"/>
    </location>
</feature>
<protein>
    <recommendedName>
        <fullName evidence="4">Flp/Fap pilin component</fullName>
    </recommendedName>
</protein>
<keyword evidence="1" id="KW-1133">Transmembrane helix</keyword>
<dbReference type="RefSeq" id="WP_012415375.1">
    <property type="nucleotide sequence ID" value="NC_010644.1"/>
</dbReference>
<keyword evidence="1" id="KW-0472">Membrane</keyword>
<sequence>MKYFVKMQIALAQLKSKKGQGTVEYLLMLGVIVGVALIAGAAVKAFMPELFDNIKTKILGGVGQM</sequence>
<accession>B2KE14</accession>
<evidence type="ECO:0000313" key="2">
    <source>
        <dbReference type="EMBL" id="ACC98760.1"/>
    </source>
</evidence>
<dbReference type="HOGENOM" id="CLU_2842867_0_0_0"/>
<organism evidence="2 3">
    <name type="scientific">Elusimicrobium minutum (strain Pei191)</name>
    <dbReference type="NCBI Taxonomy" id="445932"/>
    <lineage>
        <taxon>Bacteria</taxon>
        <taxon>Pseudomonadati</taxon>
        <taxon>Elusimicrobiota</taxon>
        <taxon>Elusimicrobia</taxon>
        <taxon>Elusimicrobiales</taxon>
        <taxon>Elusimicrobiaceae</taxon>
        <taxon>Elusimicrobium</taxon>
    </lineage>
</organism>
<dbReference type="InterPro" id="IPR007166">
    <property type="entry name" value="Class3_signal_pept_motif"/>
</dbReference>
<dbReference type="EMBL" id="CP001055">
    <property type="protein sequence ID" value="ACC98760.1"/>
    <property type="molecule type" value="Genomic_DNA"/>
</dbReference>
<keyword evidence="3" id="KW-1185">Reference proteome</keyword>
<reference evidence="2 3" key="1">
    <citation type="journal article" date="2009" name="Appl. Environ. Microbiol.">
        <title>Genomic analysis of 'Elusimicrobium minutum,' the first cultivated representative of the phylum 'Elusimicrobia' (formerly termite group 1).</title>
        <authorList>
            <person name="Herlemann D.P.R."/>
            <person name="Geissinger O."/>
            <person name="Ikeda-Ohtsubo W."/>
            <person name="Kunin V."/>
            <person name="Sun H."/>
            <person name="Lapidus A."/>
            <person name="Hugenholtz P."/>
            <person name="Brune A."/>
        </authorList>
    </citation>
    <scope>NUCLEOTIDE SEQUENCE [LARGE SCALE GENOMIC DNA]</scope>
    <source>
        <strain evidence="2 3">Pei191</strain>
    </source>
</reference>
<proteinExistence type="predicted"/>
<evidence type="ECO:0000256" key="1">
    <source>
        <dbReference type="SAM" id="Phobius"/>
    </source>
</evidence>
<keyword evidence="1" id="KW-0812">Transmembrane</keyword>
<dbReference type="Proteomes" id="UP000001029">
    <property type="component" value="Chromosome"/>
</dbReference>
<gene>
    <name evidence="2" type="ordered locus">Emin_1210</name>
</gene>
<dbReference type="KEGG" id="emi:Emin_1210"/>
<evidence type="ECO:0000313" key="3">
    <source>
        <dbReference type="Proteomes" id="UP000001029"/>
    </source>
</evidence>
<name>B2KE14_ELUMP</name>